<sequence length="177" mass="20771">TNESDVLKRNPVSYSIWLMPEGNVKYQFKKIIYMLSTDFDGPIFTPHVTLVSSFLGSEKELLQKTEIISKKIKPFEISFGDIEYSGDFFRSLFLKIKVNTKLKTARDIACKELNWNENDYIPHLSLVYGDYNRKEKEQMISTVKIIPDWFLVDHIFLAHNDEINLKWKVIQGYPLIN</sequence>
<dbReference type="Gene3D" id="3.90.1140.10">
    <property type="entry name" value="Cyclic phosphodiesterase"/>
    <property type="match status" value="1"/>
</dbReference>
<dbReference type="InterPro" id="IPR009097">
    <property type="entry name" value="Cyclic_Pdiesterase"/>
</dbReference>
<dbReference type="GO" id="GO:0004113">
    <property type="term" value="F:2',3'-cyclic-nucleotide 3'-phosphodiesterase activity"/>
    <property type="evidence" value="ECO:0007669"/>
    <property type="project" value="TreeGrafter"/>
</dbReference>
<dbReference type="PANTHER" id="PTHR28141:SF1">
    <property type="entry name" value="2',3'-CYCLIC-NUCLEOTIDE 3'-PHOSPHODIESTERASE"/>
    <property type="match status" value="1"/>
</dbReference>
<dbReference type="InterPro" id="IPR012386">
    <property type="entry name" value="Cyclic-nucl_3Pdiesterase"/>
</dbReference>
<proteinExistence type="predicted"/>
<organism evidence="1">
    <name type="scientific">marine metagenome</name>
    <dbReference type="NCBI Taxonomy" id="408172"/>
    <lineage>
        <taxon>unclassified sequences</taxon>
        <taxon>metagenomes</taxon>
        <taxon>ecological metagenomes</taxon>
    </lineage>
</organism>
<accession>A0A383BBS6</accession>
<evidence type="ECO:0000313" key="1">
    <source>
        <dbReference type="EMBL" id="SVE16888.1"/>
    </source>
</evidence>
<reference evidence="1" key="1">
    <citation type="submission" date="2018-05" db="EMBL/GenBank/DDBJ databases">
        <authorList>
            <person name="Lanie J.A."/>
            <person name="Ng W.-L."/>
            <person name="Kazmierczak K.M."/>
            <person name="Andrzejewski T.M."/>
            <person name="Davidsen T.M."/>
            <person name="Wayne K.J."/>
            <person name="Tettelin H."/>
            <person name="Glass J.I."/>
            <person name="Rusch D."/>
            <person name="Podicherti R."/>
            <person name="Tsui H.-C.T."/>
            <person name="Winkler M.E."/>
        </authorList>
    </citation>
    <scope>NUCLEOTIDE SEQUENCE</scope>
</reference>
<gene>
    <name evidence="1" type="ORF">METZ01_LOCUS469742</name>
</gene>
<name>A0A383BBS6_9ZZZZ</name>
<evidence type="ECO:0008006" key="2">
    <source>
        <dbReference type="Google" id="ProtNLM"/>
    </source>
</evidence>
<dbReference type="GO" id="GO:0009187">
    <property type="term" value="P:cyclic nucleotide metabolic process"/>
    <property type="evidence" value="ECO:0007669"/>
    <property type="project" value="TreeGrafter"/>
</dbReference>
<feature type="non-terminal residue" evidence="1">
    <location>
        <position position="1"/>
    </location>
</feature>
<dbReference type="SUPFAM" id="SSF55144">
    <property type="entry name" value="LigT-like"/>
    <property type="match status" value="1"/>
</dbReference>
<dbReference type="Pfam" id="PF07823">
    <property type="entry name" value="CPDase"/>
    <property type="match status" value="1"/>
</dbReference>
<dbReference type="PANTHER" id="PTHR28141">
    <property type="entry name" value="2',3'-CYCLIC-NUCLEOTIDE 3'-PHOSPHODIESTERASE"/>
    <property type="match status" value="1"/>
</dbReference>
<protein>
    <recommendedName>
        <fullName evidence="2">Cyclic phosphodiesterase-like protein</fullName>
    </recommendedName>
</protein>
<dbReference type="AlphaFoldDB" id="A0A383BBS6"/>
<dbReference type="EMBL" id="UINC01198777">
    <property type="protein sequence ID" value="SVE16888.1"/>
    <property type="molecule type" value="Genomic_DNA"/>
</dbReference>